<organism evidence="1 2">
    <name type="scientific">Mycobacterium phage Visconti</name>
    <dbReference type="NCBI Taxonomy" id="2250387"/>
    <lineage>
        <taxon>Viruses</taxon>
        <taxon>Duplodnaviria</taxon>
        <taxon>Heunggongvirae</taxon>
        <taxon>Uroviricota</taxon>
        <taxon>Caudoviricetes</taxon>
        <taxon>Dclasvirinae</taxon>
        <taxon>Plotvirus</taxon>
        <taxon>Plotvirus plot</taxon>
    </lineage>
</organism>
<sequence>MQSKTTDRAGADVPPAWLVRVLGEHQPQLKGLWCTCSWKSTDAFGAPKHYITFSAEHQAAEVHRALSDGVAALFEEVR</sequence>
<evidence type="ECO:0000313" key="1">
    <source>
        <dbReference type="EMBL" id="AXC38561.1"/>
    </source>
</evidence>
<accession>A0A2Z5HEI6</accession>
<proteinExistence type="predicted"/>
<protein>
    <submittedName>
        <fullName evidence="1">Uncharacterized protein</fullName>
    </submittedName>
</protein>
<dbReference type="Proteomes" id="UP000253048">
    <property type="component" value="Segment"/>
</dbReference>
<evidence type="ECO:0000313" key="2">
    <source>
        <dbReference type="Proteomes" id="UP000253048"/>
    </source>
</evidence>
<gene>
    <name evidence="1" type="primary">72</name>
    <name evidence="1" type="ORF">SEA_VISCONTI_72</name>
</gene>
<dbReference type="EMBL" id="MH399788">
    <property type="protein sequence ID" value="AXC38561.1"/>
    <property type="molecule type" value="Genomic_DNA"/>
</dbReference>
<name>A0A2Z5HEI6_9CAUD</name>
<reference evidence="2" key="1">
    <citation type="submission" date="2018-05" db="EMBL/GenBank/DDBJ databases">
        <authorList>
            <person name="Baldwin J.R."/>
            <person name="Bharucha N."/>
            <person name="Burkhalter J.L."/>
            <person name="Bythrow A.C."/>
            <person name="Chamala R.K."/>
            <person name="Dar M."/>
            <person name="Illendula A."/>
            <person name="Kovacs C.N."/>
            <person name="Kwiecinski J.R."/>
            <person name="Pobok V.A."/>
            <person name="Ring A."/>
            <person name="Robertson J.P."/>
            <person name="Serrano K."/>
            <person name="Soni U.K."/>
            <person name="Thomas A."/>
            <person name="Wooley A."/>
            <person name="Donovan S."/>
            <person name="Schirling A.M."/>
            <person name="Varkey A.L."/>
            <person name="Beshay M."/>
            <person name="Fultang N."/>
            <person name="Pape-Zambito D.A."/>
            <person name="Garlena R.A."/>
            <person name="Russell D.A."/>
            <person name="Pope W.H."/>
            <person name="Jacobs-Sera D."/>
            <person name="Hatfull G.F."/>
        </authorList>
    </citation>
    <scope>NUCLEOTIDE SEQUENCE [LARGE SCALE GENOMIC DNA]</scope>
</reference>